<keyword evidence="2" id="KW-0547">Nucleotide-binding</keyword>
<dbReference type="STRING" id="1842727.RD110_20400"/>
<comment type="similarity">
    <text evidence="1">Belongs to the heat shock protein 70 family.</text>
</comment>
<dbReference type="GO" id="GO:0005524">
    <property type="term" value="F:ATP binding"/>
    <property type="evidence" value="ECO:0007669"/>
    <property type="project" value="UniProtKB-KW"/>
</dbReference>
<dbReference type="InterPro" id="IPR043129">
    <property type="entry name" value="ATPase_NBD"/>
</dbReference>
<evidence type="ECO:0000256" key="3">
    <source>
        <dbReference type="ARBA" id="ARBA00022840"/>
    </source>
</evidence>
<evidence type="ECO:0000256" key="1">
    <source>
        <dbReference type="ARBA" id="ARBA00007381"/>
    </source>
</evidence>
<dbReference type="KEGG" id="rhy:RD110_20400"/>
<dbReference type="Pfam" id="PF00012">
    <property type="entry name" value="HSP70"/>
    <property type="match status" value="1"/>
</dbReference>
<reference evidence="4 5" key="1">
    <citation type="submission" date="2017-01" db="EMBL/GenBank/DDBJ databases">
        <authorList>
            <person name="Mah S.A."/>
            <person name="Swanson W.J."/>
            <person name="Moy G.W."/>
            <person name="Vacquier V.D."/>
        </authorList>
    </citation>
    <scope>NUCLEOTIDE SEQUENCE [LARGE SCALE GENOMIC DNA]</scope>
    <source>
        <strain evidence="4 5">DCY110</strain>
    </source>
</reference>
<dbReference type="InterPro" id="IPR042054">
    <property type="entry name" value="YegD-like"/>
</dbReference>
<evidence type="ECO:0000313" key="5">
    <source>
        <dbReference type="Proteomes" id="UP000186609"/>
    </source>
</evidence>
<dbReference type="OrthoDB" id="9807934at2"/>
<dbReference type="InterPro" id="IPR013126">
    <property type="entry name" value="Hsp_70_fam"/>
</dbReference>
<proteinExistence type="inferred from homology"/>
<dbReference type="Gene3D" id="3.30.420.40">
    <property type="match status" value="3"/>
</dbReference>
<sequence>MMLGIDFGTSNSAVALVDGEGRLRSIPLEPGSPSMPTALFFSNESGQVFYGSAAMQAYLSGTDGRLMRSIKSLLGSSLMDEQTLVNGKLTSLFEIVVLFFKELKRRSEQHLGHAVSRAMLGRPVHFVDDDLARDALAQATLGKAALAAGFDEVQFQLEPIAAAFDFERRVTAETTVLVVDIGGGTSDFTVVRVGPDRHADVDRSRDLLATTGVHLGGTDFDRALHLRHAMPLLGLGHHGPSGREVPSSVFFNLSTWHLIQQSYGRRAIAHSESLRSDYSDRMLHTRLMHVLELHMGHQLLAATETAKIACSISGQGERIDLSGIEAGLCVPLSPEGLHEVLQGQLDAIVACARECVAASGVGRLDTVYLTGGSSALAPLQAAMQAAFPDATMASGDRFGSVAAGLAYGGAVASAAQRAGRQTADA</sequence>
<dbReference type="PROSITE" id="PS00329">
    <property type="entry name" value="HSP70_2"/>
    <property type="match status" value="1"/>
</dbReference>
<dbReference type="PANTHER" id="PTHR19375">
    <property type="entry name" value="HEAT SHOCK PROTEIN 70KDA"/>
    <property type="match status" value="1"/>
</dbReference>
<dbReference type="EMBL" id="CP019236">
    <property type="protein sequence ID" value="APW39284.1"/>
    <property type="molecule type" value="Genomic_DNA"/>
</dbReference>
<name>A0A1P8JZU8_9BURK</name>
<gene>
    <name evidence="4" type="ORF">RD110_20400</name>
</gene>
<dbReference type="AlphaFoldDB" id="A0A1P8JZU8"/>
<dbReference type="RefSeq" id="WP_076201551.1">
    <property type="nucleotide sequence ID" value="NZ_CP019236.1"/>
</dbReference>
<dbReference type="GO" id="GO:0140662">
    <property type="term" value="F:ATP-dependent protein folding chaperone"/>
    <property type="evidence" value="ECO:0007669"/>
    <property type="project" value="InterPro"/>
</dbReference>
<dbReference type="Proteomes" id="UP000186609">
    <property type="component" value="Chromosome"/>
</dbReference>
<dbReference type="SUPFAM" id="SSF53067">
    <property type="entry name" value="Actin-like ATPase domain"/>
    <property type="match status" value="2"/>
</dbReference>
<dbReference type="InterPro" id="IPR018181">
    <property type="entry name" value="Heat_shock_70_CS"/>
</dbReference>
<accession>A0A1P8JZU8</accession>
<dbReference type="CDD" id="cd10231">
    <property type="entry name" value="ASKHA_NBD_HSP70_YegD-like"/>
    <property type="match status" value="1"/>
</dbReference>
<keyword evidence="5" id="KW-1185">Reference proteome</keyword>
<keyword evidence="3" id="KW-0067">ATP-binding</keyword>
<protein>
    <submittedName>
        <fullName evidence="4">Heat-shock protein</fullName>
    </submittedName>
</protein>
<evidence type="ECO:0000313" key="4">
    <source>
        <dbReference type="EMBL" id="APW39284.1"/>
    </source>
</evidence>
<evidence type="ECO:0000256" key="2">
    <source>
        <dbReference type="ARBA" id="ARBA00022741"/>
    </source>
</evidence>
<organism evidence="4 5">
    <name type="scientific">Rhodoferax koreensis</name>
    <dbReference type="NCBI Taxonomy" id="1842727"/>
    <lineage>
        <taxon>Bacteria</taxon>
        <taxon>Pseudomonadati</taxon>
        <taxon>Pseudomonadota</taxon>
        <taxon>Betaproteobacteria</taxon>
        <taxon>Burkholderiales</taxon>
        <taxon>Comamonadaceae</taxon>
        <taxon>Rhodoferax</taxon>
    </lineage>
</organism>
<dbReference type="Gene3D" id="3.90.640.10">
    <property type="entry name" value="Actin, Chain A, domain 4"/>
    <property type="match status" value="2"/>
</dbReference>